<comment type="caution">
    <text evidence="3">The sequence shown here is derived from an EMBL/GenBank/DDBJ whole genome shotgun (WGS) entry which is preliminary data.</text>
</comment>
<organism evidence="3">
    <name type="scientific">Desertifilum tharense IPPAS B-1220</name>
    <dbReference type="NCBI Taxonomy" id="1781255"/>
    <lineage>
        <taxon>Bacteria</taxon>
        <taxon>Bacillati</taxon>
        <taxon>Cyanobacteriota</taxon>
        <taxon>Cyanophyceae</taxon>
        <taxon>Desertifilales</taxon>
        <taxon>Desertifilaceae</taxon>
        <taxon>Desertifilum</taxon>
    </lineage>
</organism>
<feature type="region of interest" description="Disordered" evidence="1">
    <location>
        <begin position="353"/>
        <end position="406"/>
    </location>
</feature>
<feature type="compositionally biased region" description="Pro residues" evidence="1">
    <location>
        <begin position="367"/>
        <end position="377"/>
    </location>
</feature>
<gene>
    <name evidence="3" type="ORF">BH720_21155</name>
</gene>
<dbReference type="Gene3D" id="2.30.30.240">
    <property type="entry name" value="PRC-barrel domain"/>
    <property type="match status" value="2"/>
</dbReference>
<dbReference type="AlphaFoldDB" id="A0A1E5QEG8"/>
<feature type="compositionally biased region" description="Basic and acidic residues" evidence="1">
    <location>
        <begin position="387"/>
        <end position="406"/>
    </location>
</feature>
<feature type="domain" description="PRC-barrel" evidence="2">
    <location>
        <begin position="5"/>
        <end position="70"/>
    </location>
</feature>
<evidence type="ECO:0000259" key="2">
    <source>
        <dbReference type="Pfam" id="PF05239"/>
    </source>
</evidence>
<evidence type="ECO:0000256" key="1">
    <source>
        <dbReference type="SAM" id="MobiDB-lite"/>
    </source>
</evidence>
<feature type="domain" description="PRC-barrel" evidence="2">
    <location>
        <begin position="93"/>
        <end position="158"/>
    </location>
</feature>
<dbReference type="OrthoDB" id="463452at2"/>
<dbReference type="InterPro" id="IPR027275">
    <property type="entry name" value="PRC-brl_dom"/>
</dbReference>
<dbReference type="Pfam" id="PF05239">
    <property type="entry name" value="PRC"/>
    <property type="match status" value="2"/>
</dbReference>
<reference evidence="3" key="1">
    <citation type="submission" date="2016-09" db="EMBL/GenBank/DDBJ databases">
        <title>Draft genome of thermotolerant cyanobacterium Desertifilum sp. strain IPPAS B-1220.</title>
        <authorList>
            <person name="Sinetova M.A."/>
            <person name="Bolakhan K."/>
            <person name="Zayadan B.K."/>
            <person name="Mironov K.S."/>
            <person name="Ustinova V."/>
            <person name="Kupriyanova E.V."/>
            <person name="Sidorov R.A."/>
            <person name="Skrypnik A.N."/>
            <person name="Gogoleva N.E."/>
            <person name="Gogolev Y.V."/>
            <person name="Los D.A."/>
        </authorList>
    </citation>
    <scope>NUCLEOTIDE SEQUENCE [LARGE SCALE GENOMIC DNA]</scope>
    <source>
        <strain evidence="3">IPPAS B-1220</strain>
    </source>
</reference>
<name>A0A1E5QEG8_9CYAN</name>
<dbReference type="STRING" id="1781255.BH720_21155"/>
<evidence type="ECO:0000313" key="3">
    <source>
        <dbReference type="EMBL" id="OEJ73065.1"/>
    </source>
</evidence>
<dbReference type="RefSeq" id="WP_069969207.1">
    <property type="nucleotide sequence ID" value="NZ_CM124774.1"/>
</dbReference>
<protein>
    <recommendedName>
        <fullName evidence="2">PRC-barrel domain-containing protein</fullName>
    </recommendedName>
</protein>
<sequence length="406" mass="44490">MLKGGDLIGKPAIAYDTGEQFDRIQDLIFDPVKNQLIGFLIDEGGWFSDARILPFHSIQAIGKDAAIARSKSLAIAASQIPEIDRILKTNQILRGTQMMTTDGSYLGVLVDFFFNEHSGEIEGYEVSGGLFDDLASGRSFVPALQTLKLGEDVAFVPPETLEYMAESHKPVPATSPSPATTPFPDSLHTLENTLGRRVRHSVRSDNGLFIAVPGQIITPRAIERARTHGKERELLAAVGLSSPEPPVIANQSDRLYQKAVQARTQASNLWDKLVDTVTDWQEQNLQARQQKRIKAAVGRPVARAILDRRDRVILNVGELVTHQAIAQAHQEGVLDILLDSVDESTAQVAPQEFRAPQTGEAALEQSPPEPSPLPPLATFPQPSISEAPERDRPSIQETRSEKGHHP</sequence>
<dbReference type="SUPFAM" id="SSF50346">
    <property type="entry name" value="PRC-barrel domain"/>
    <property type="match status" value="2"/>
</dbReference>
<dbReference type="EMBL" id="MJGC01000099">
    <property type="protein sequence ID" value="OEJ73065.1"/>
    <property type="molecule type" value="Genomic_DNA"/>
</dbReference>
<dbReference type="InterPro" id="IPR011033">
    <property type="entry name" value="PRC_barrel-like_sf"/>
</dbReference>
<proteinExistence type="predicted"/>
<accession>A0A1E5QEG8</accession>